<gene>
    <name evidence="2" type="ORF">CSSPJE1EN1_LOCUS23966</name>
</gene>
<feature type="compositionally biased region" description="Polar residues" evidence="1">
    <location>
        <begin position="496"/>
        <end position="509"/>
    </location>
</feature>
<dbReference type="EMBL" id="OZ020104">
    <property type="protein sequence ID" value="CAK9278488.1"/>
    <property type="molecule type" value="Genomic_DNA"/>
</dbReference>
<dbReference type="Proteomes" id="UP001497444">
    <property type="component" value="Chromosome 9"/>
</dbReference>
<dbReference type="PANTHER" id="PTHR35130:SF1">
    <property type="entry name" value="MEDIATOR OF RNA POLYMERASE II TRANSCRIPTION SUBUNIT 16"/>
    <property type="match status" value="1"/>
</dbReference>
<protein>
    <recommendedName>
        <fullName evidence="4">Mediator of RNA polymerase II transcription subunit 16</fullName>
    </recommendedName>
</protein>
<feature type="compositionally biased region" description="Acidic residues" evidence="1">
    <location>
        <begin position="38"/>
        <end position="70"/>
    </location>
</feature>
<feature type="region of interest" description="Disordered" evidence="1">
    <location>
        <begin position="496"/>
        <end position="525"/>
    </location>
</feature>
<proteinExistence type="predicted"/>
<dbReference type="InterPro" id="IPR038836">
    <property type="entry name" value="MED16"/>
</dbReference>
<dbReference type="SUPFAM" id="SSF50978">
    <property type="entry name" value="WD40 repeat-like"/>
    <property type="match status" value="1"/>
</dbReference>
<dbReference type="InterPro" id="IPR036322">
    <property type="entry name" value="WD40_repeat_dom_sf"/>
</dbReference>
<organism evidence="2 3">
    <name type="scientific">Sphagnum jensenii</name>
    <dbReference type="NCBI Taxonomy" id="128206"/>
    <lineage>
        <taxon>Eukaryota</taxon>
        <taxon>Viridiplantae</taxon>
        <taxon>Streptophyta</taxon>
        <taxon>Embryophyta</taxon>
        <taxon>Bryophyta</taxon>
        <taxon>Sphagnophytina</taxon>
        <taxon>Sphagnopsida</taxon>
        <taxon>Sphagnales</taxon>
        <taxon>Sphagnaceae</taxon>
        <taxon>Sphagnum</taxon>
    </lineage>
</organism>
<evidence type="ECO:0000313" key="2">
    <source>
        <dbReference type="EMBL" id="CAK9278488.1"/>
    </source>
</evidence>
<accession>A0ABP0XL95</accession>
<sequence>MDRDMDLRCQVERGRRGGGGGAGLLDRRFACDKLGFGEGEEDHDGNEVEEEEEQQQQQQEEEEEQEEELDSTILQVSLHPAPFVRIHKMSFPELCRTFSAVAWCAKTNLICCAVETCTSDQGSSSEPAFWIPVHVVDPERPTEHSIFNVPADSPGDTVQFLEWSPTLCPRALLIGNSGGRVTIWTQPSQGGRNVGRSCNGWSCEHEWRQDQSVMTKWVPVMSPYRWTSTSSSKGSFEERFLAHQPRASAQWPSFLCVCSVFYSGTVQLYWRQWPGTTPKWFSTKKGVLGAGPSGVFTGDITVSDGGALLFAGVPVANPSTVVVWEVIPWGLNSPGSTQQVTVKPTVGMHFPLLASPPSWLGFAPLAAYLLSWQEQVSEETKLDAEDSVGPLLQCSVVSNLSAYISPEASASIGWGSGVVTTAFDPSSGGTALITVIVEGYYISPRDPDAGPLVMGWKIQRWESAQKPVVIHSLLDSAGSPPAMMTTWTAVVNKTINKDFPSTGQPNNQQQHKKRDRPTDPRTIGKASFSAHGGEVALAMFGGEIHVFSGVALAPLDVFTVHVMSSNLAPPAFSPTSCCLASVWHDRKSDTCVLRILRILPVSPSPSLTWDRHLADRFWWSLVSEVDWWDAVACTQCAADDGTVTHGRVMAMLDADFHGLDPAHRQHYGPALDRIKCRILEGVEAADVRVLVLDMQGRLMLDMLGRGIEAALVNPSTLIPEPWQASGETLTGLGPDAMAVDPALVQVVQGYVDAVLDLASHFLTRLRRYASFCRTLAAHAAAGNAASTTPLRSSAAPKSDEMFGNPGVQTGTTSNGGTAQVQAWVQGAIAKISVTTTSAESPASAAMSSTNVVGPVGPLPLSVSTANFPGTPAVRLIGDCHFLHRLCQLLLFCLIFRKRQLLRFVGGVAGRTGETVNKVGPVKEEAMAGVQSSPATVVKVEDGGQIVNRSTGTITKGSDEVANPRLARVGNGNCGQGYSSEEVKNLFLVLVDLCKKTAQLPHPLPKSQVGNNTPTPQLHFIDGQFNVAPEVVEASLGPHMQNLPRPRGADTAGLLMRELELHPPSEEWNRRTLSGGPWLGMLEAEAEAEMEAVENLDPNPIELWPRKRRRMEHDAGFGLRTAVGLGSFSNLLGSRHDVITSVWKAAQHGIWHKCLRCGRQTSSLSTASNVAVPSPTVREMWAGRWAFGCPMCGGRWCRFIA</sequence>
<feature type="compositionally biased region" description="Basic and acidic residues" evidence="1">
    <location>
        <begin position="1"/>
        <end position="15"/>
    </location>
</feature>
<reference evidence="2" key="1">
    <citation type="submission" date="2024-02" db="EMBL/GenBank/DDBJ databases">
        <authorList>
            <consortium name="ELIXIR-Norway"/>
            <consortium name="Elixir Norway"/>
        </authorList>
    </citation>
    <scope>NUCLEOTIDE SEQUENCE</scope>
</reference>
<feature type="region of interest" description="Disordered" evidence="1">
    <location>
        <begin position="1"/>
        <end position="71"/>
    </location>
</feature>
<dbReference type="PANTHER" id="PTHR35130">
    <property type="entry name" value="MEDIATOR OF RNA POLYMERASE II TRANSCRIPTION SUBUNIT 16"/>
    <property type="match status" value="1"/>
</dbReference>
<evidence type="ECO:0008006" key="4">
    <source>
        <dbReference type="Google" id="ProtNLM"/>
    </source>
</evidence>
<evidence type="ECO:0000313" key="3">
    <source>
        <dbReference type="Proteomes" id="UP001497444"/>
    </source>
</evidence>
<evidence type="ECO:0000256" key="1">
    <source>
        <dbReference type="SAM" id="MobiDB-lite"/>
    </source>
</evidence>
<name>A0ABP0XL95_9BRYO</name>
<keyword evidence="3" id="KW-1185">Reference proteome</keyword>